<dbReference type="GO" id="GO:0008233">
    <property type="term" value="F:peptidase activity"/>
    <property type="evidence" value="ECO:0007669"/>
    <property type="project" value="UniProtKB-UniRule"/>
</dbReference>
<evidence type="ECO:0000256" key="4">
    <source>
        <dbReference type="ARBA" id="ARBA00022692"/>
    </source>
</evidence>
<evidence type="ECO:0000256" key="7">
    <source>
        <dbReference type="ARBA" id="ARBA00023136"/>
    </source>
</evidence>
<evidence type="ECO:0000256" key="9">
    <source>
        <dbReference type="SAM" id="SignalP"/>
    </source>
</evidence>
<keyword evidence="6 8" id="KW-1133">Transmembrane helix</keyword>
<comment type="similarity">
    <text evidence="2 8">Belongs to the SPCS2 family.</text>
</comment>
<evidence type="ECO:0000256" key="3">
    <source>
        <dbReference type="ARBA" id="ARBA00017057"/>
    </source>
</evidence>
<keyword evidence="9" id="KW-0732">Signal</keyword>
<sequence>LTCVCFALCNFITVLTADRAVYKQPIFVHEGCKRISIVKEVFDFVSLKSQVLLNRWIVEPIIKDRYGYSEWFVYIDIRLALAAVAVTFAFFAVIWDWLYPFPQSYTVLLTCSISYPFDHSSDTSLKKSLSTNVVKQYFITTSLPSRESISATAWIKHGNFYQSFYSCAFEIAEQN</sequence>
<keyword evidence="7 8" id="KW-0472">Membrane</keyword>
<protein>
    <recommendedName>
        <fullName evidence="3 8">Signal peptidase complex subunit 2</fullName>
    </recommendedName>
</protein>
<evidence type="ECO:0000256" key="8">
    <source>
        <dbReference type="RuleBase" id="RU368033"/>
    </source>
</evidence>
<proteinExistence type="inferred from homology"/>
<feature type="signal peptide" evidence="9">
    <location>
        <begin position="1"/>
        <end position="17"/>
    </location>
</feature>
<dbReference type="Pfam" id="PF06703">
    <property type="entry name" value="SPC25"/>
    <property type="match status" value="1"/>
</dbReference>
<dbReference type="AlphaFoldDB" id="A0A183IBG3"/>
<evidence type="ECO:0000256" key="1">
    <source>
        <dbReference type="ARBA" id="ARBA00004477"/>
    </source>
</evidence>
<feature type="transmembrane region" description="Helical" evidence="8">
    <location>
        <begin position="71"/>
        <end position="95"/>
    </location>
</feature>
<accession>A0A183IBG3</accession>
<keyword evidence="4 8" id="KW-0812">Transmembrane</keyword>
<comment type="function">
    <text evidence="8">Component of the signal peptidase complex (SPC) which catalyzes the cleavage of N-terminal signal sequences from nascent proteins as they are translocated into the lumen of the endoplasmic reticulum. Enhances the enzymatic activity of SPC and facilitates the interactions between different components of the translocation site.</text>
</comment>
<dbReference type="GO" id="GO:0006465">
    <property type="term" value="P:signal peptide processing"/>
    <property type="evidence" value="ECO:0007669"/>
    <property type="project" value="UniProtKB-UniRule"/>
</dbReference>
<comment type="caution">
    <text evidence="8">Lacks conserved residue(s) required for the propagation of feature annotation.</text>
</comment>
<evidence type="ECO:0000256" key="6">
    <source>
        <dbReference type="ARBA" id="ARBA00022989"/>
    </source>
</evidence>
<dbReference type="WBParaSite" id="SBAD_0000098701-mRNA-1">
    <property type="protein sequence ID" value="SBAD_0000098701-mRNA-1"/>
    <property type="gene ID" value="SBAD_0000098701"/>
</dbReference>
<organism evidence="10">
    <name type="scientific">Soboliphyme baturini</name>
    <dbReference type="NCBI Taxonomy" id="241478"/>
    <lineage>
        <taxon>Eukaryota</taxon>
        <taxon>Metazoa</taxon>
        <taxon>Ecdysozoa</taxon>
        <taxon>Nematoda</taxon>
        <taxon>Enoplea</taxon>
        <taxon>Dorylaimia</taxon>
        <taxon>Dioctophymatida</taxon>
        <taxon>Dioctophymatoidea</taxon>
        <taxon>Soboliphymatidae</taxon>
        <taxon>Soboliphyme</taxon>
    </lineage>
</organism>
<dbReference type="InterPro" id="IPR009582">
    <property type="entry name" value="Spc2/SPCS2"/>
</dbReference>
<dbReference type="GO" id="GO:0005787">
    <property type="term" value="C:signal peptidase complex"/>
    <property type="evidence" value="ECO:0007669"/>
    <property type="project" value="UniProtKB-UniRule"/>
</dbReference>
<evidence type="ECO:0000256" key="2">
    <source>
        <dbReference type="ARBA" id="ARBA00007324"/>
    </source>
</evidence>
<evidence type="ECO:0000313" key="10">
    <source>
        <dbReference type="WBParaSite" id="SBAD_0000098701-mRNA-1"/>
    </source>
</evidence>
<comment type="subcellular location">
    <subcellularLocation>
        <location evidence="1 8">Endoplasmic reticulum membrane</location>
        <topology evidence="1 8">Multi-pass membrane protein</topology>
    </subcellularLocation>
</comment>
<reference evidence="10" key="1">
    <citation type="submission" date="2016-06" db="UniProtKB">
        <authorList>
            <consortium name="WormBaseParasite"/>
        </authorList>
    </citation>
    <scope>IDENTIFICATION</scope>
</reference>
<feature type="chain" id="PRO_5008150629" description="Signal peptidase complex subunit 2" evidence="9">
    <location>
        <begin position="18"/>
        <end position="175"/>
    </location>
</feature>
<keyword evidence="5 8" id="KW-0256">Endoplasmic reticulum</keyword>
<name>A0A183IBG3_9BILA</name>
<evidence type="ECO:0000256" key="5">
    <source>
        <dbReference type="ARBA" id="ARBA00022824"/>
    </source>
</evidence>